<dbReference type="SMART" id="SM00382">
    <property type="entry name" value="AAA"/>
    <property type="match status" value="1"/>
</dbReference>
<keyword evidence="8" id="KW-0235">DNA replication</keyword>
<keyword evidence="6 16" id="KW-0028">Amino-acid biosynthesis</keyword>
<dbReference type="InterPro" id="IPR027417">
    <property type="entry name" value="P-loop_NTPase"/>
</dbReference>
<feature type="chain" id="PRO_5041497957" description="Arginine biosynthesis bifunctional protein ArgJ alpha chain" evidence="16">
    <location>
        <begin position="1"/>
        <end position="245"/>
    </location>
</feature>
<dbReference type="Gene3D" id="3.40.50.300">
    <property type="entry name" value="P-loop containing nucleotide triphosphate hydrolases"/>
    <property type="match status" value="1"/>
</dbReference>
<dbReference type="NCBIfam" id="NF001679">
    <property type="entry name" value="PRK00440.1"/>
    <property type="match status" value="1"/>
</dbReference>
<comment type="similarity">
    <text evidence="4 16">Belongs to the ArgJ family.</text>
</comment>
<feature type="domain" description="AAA+ ATPase" evidence="17">
    <location>
        <begin position="498"/>
        <end position="633"/>
    </location>
</feature>
<evidence type="ECO:0000256" key="7">
    <source>
        <dbReference type="ARBA" id="ARBA00022679"/>
    </source>
</evidence>
<dbReference type="InterPro" id="IPR003959">
    <property type="entry name" value="ATPase_AAA_core"/>
</dbReference>
<evidence type="ECO:0000313" key="19">
    <source>
        <dbReference type="Proteomes" id="UP001174934"/>
    </source>
</evidence>
<dbReference type="CDD" id="cd02152">
    <property type="entry name" value="OAT"/>
    <property type="match status" value="1"/>
</dbReference>
<dbReference type="FunFam" id="1.10.8.60:FF:000012">
    <property type="entry name" value="Replication factor C subunit 4"/>
    <property type="match status" value="1"/>
</dbReference>
<evidence type="ECO:0000256" key="9">
    <source>
        <dbReference type="ARBA" id="ARBA00022741"/>
    </source>
</evidence>
<keyword evidence="9" id="KW-0547">Nucleotide-binding</keyword>
<evidence type="ECO:0000256" key="11">
    <source>
        <dbReference type="ARBA" id="ARBA00022840"/>
    </source>
</evidence>
<evidence type="ECO:0000256" key="1">
    <source>
        <dbReference type="ARBA" id="ARBA00004123"/>
    </source>
</evidence>
<dbReference type="AlphaFoldDB" id="A0AA40CFH7"/>
<dbReference type="Gene3D" id="1.10.8.60">
    <property type="match status" value="1"/>
</dbReference>
<dbReference type="EMBL" id="JAULSR010000001">
    <property type="protein sequence ID" value="KAK0635528.1"/>
    <property type="molecule type" value="Genomic_DNA"/>
</dbReference>
<evidence type="ECO:0000256" key="10">
    <source>
        <dbReference type="ARBA" id="ARBA00022813"/>
    </source>
</evidence>
<dbReference type="Pfam" id="PF08542">
    <property type="entry name" value="Rep_fac_C"/>
    <property type="match status" value="1"/>
</dbReference>
<evidence type="ECO:0000256" key="14">
    <source>
        <dbReference type="ARBA" id="ARBA00023268"/>
    </source>
</evidence>
<comment type="catalytic activity">
    <reaction evidence="16">
        <text>L-glutamate + acetyl-CoA = N-acetyl-L-glutamate + CoA + H(+)</text>
        <dbReference type="Rhea" id="RHEA:24292"/>
        <dbReference type="ChEBI" id="CHEBI:15378"/>
        <dbReference type="ChEBI" id="CHEBI:29985"/>
        <dbReference type="ChEBI" id="CHEBI:44337"/>
        <dbReference type="ChEBI" id="CHEBI:57287"/>
        <dbReference type="ChEBI" id="CHEBI:57288"/>
        <dbReference type="EC" id="2.3.1.1"/>
    </reaction>
</comment>
<dbReference type="HAMAP" id="MF_01106">
    <property type="entry name" value="ArgJ"/>
    <property type="match status" value="1"/>
</dbReference>
<dbReference type="Pfam" id="PF01960">
    <property type="entry name" value="ArgJ"/>
    <property type="match status" value="1"/>
</dbReference>
<dbReference type="Pfam" id="PF00004">
    <property type="entry name" value="AAA"/>
    <property type="match status" value="1"/>
</dbReference>
<evidence type="ECO:0000256" key="4">
    <source>
        <dbReference type="ARBA" id="ARBA00006774"/>
    </source>
</evidence>
<comment type="subcellular location">
    <subcellularLocation>
        <location evidence="2 16">Mitochondrion matrix</location>
    </subcellularLocation>
    <subcellularLocation>
        <location evidence="1">Nucleus</location>
    </subcellularLocation>
</comment>
<keyword evidence="5 16" id="KW-0055">Arginine biosynthesis</keyword>
<dbReference type="EC" id="2.3.1.35" evidence="16"/>
<dbReference type="CDD" id="cd18140">
    <property type="entry name" value="HLD_clamp_RFC"/>
    <property type="match status" value="1"/>
</dbReference>
<accession>A0AA40CFH7</accession>
<comment type="pathway">
    <text evidence="16">Amino-acid biosynthesis; L-arginine biosynthesis; L-ornithine and N-acetyl-L-glutamate from L-glutamate and N(2)-acetyl-L-ornithine (cyclic): step 1/1.</text>
</comment>
<dbReference type="FunFam" id="1.20.272.10:FF:000007">
    <property type="entry name" value="Replication factor C subunit 4"/>
    <property type="match status" value="1"/>
</dbReference>
<protein>
    <recommendedName>
        <fullName evidence="16">Arginine biosynthesis bifunctional protein ArgJ, mitochondrial</fullName>
    </recommendedName>
    <domain>
        <recommendedName>
            <fullName evidence="16">Glutamate N-acetyltransferase</fullName>
            <shortName evidence="16">GAT</shortName>
            <ecNumber evidence="16">2.3.1.35</ecNumber>
        </recommendedName>
        <alternativeName>
            <fullName evidence="16">Ornithine acetyltransferase</fullName>
            <shortName evidence="16">OATase</shortName>
        </alternativeName>
        <alternativeName>
            <fullName evidence="16">Ornithine transacetylase</fullName>
        </alternativeName>
    </domain>
    <domain>
        <recommendedName>
            <fullName evidence="16">Amino-acid acetyltransferase</fullName>
            <ecNumber evidence="16">2.3.1.1</ecNumber>
        </recommendedName>
        <alternativeName>
            <fullName evidence="16">N-acetylglutamate synthase</fullName>
            <shortName evidence="16">AGS</shortName>
        </alternativeName>
    </domain>
    <component>
        <recommendedName>
            <fullName evidence="16">Arginine biosynthesis bifunctional protein ArgJ alpha chain</fullName>
        </recommendedName>
    </component>
    <component>
        <recommendedName>
            <fullName evidence="16">Arginine biosynthesis bifunctional protein ArgJ beta chain</fullName>
        </recommendedName>
    </component>
</protein>
<evidence type="ECO:0000256" key="15">
    <source>
        <dbReference type="ARBA" id="ARBA00023315"/>
    </source>
</evidence>
<comment type="similarity">
    <text evidence="3">Belongs to the activator 1 small subunits family.</text>
</comment>
<comment type="pathway">
    <text evidence="16">Amino-acid biosynthesis; L-arginine biosynthesis; N(2)-acetyl-L-ornithine from L-glutamate: step 1/4.</text>
</comment>
<evidence type="ECO:0000256" key="8">
    <source>
        <dbReference type="ARBA" id="ARBA00022705"/>
    </source>
</evidence>
<sequence>MDDLHPQAGPSLELASSGWGNTGVTLKGVLRGSFQKSYSAPANGSIPAAKRKYVPTEGSYPIGFSASGTIVGVKPKNTTKPDLAFVASDRPCTAAAVFTKNKFQAAPVTFSRSLLEKRGNQGIQGVIVNSGCANAVTGKGGLEDAAKMADAADRCLGHNDGTLVMSTGVIGQRLPIDKIVNNVPAAHSALGSSHEHWLTCAKAICTTDTFPKLISRAFKLPSSSSIEYRIAGMTKGAGMIHPNMATLLGIVATDAPISPDALPSALKYAVDRSFNSITIDGDTSTNDTVALLANGAAGGKEVVKGSPDYDAFRTVLTDFTTDLAQLVVRDGEGATKFVTIRVVESASEDVARKIASTIARSPLVKTALYGKDANWGRILCATGYSLISEPGMPINDVPEVVPEKTNVSFVPTDGSPELKLLVNGEPEQVNESRAAEILEHEDLEILVRLGTGDKEATYWTCDYSHEYMVEKYRPVFLDDVVGNTETIERLKIIAKDGNMPHVIISGMPGIGKTTSVLCLARQLLGDAYKEAVLELNASDERGIEVVRQRIKGFAQKKVTLPAGRHKLVILDEADSMTSGAQQALRRTMEIYSNTTRFAFACNQSNKIIEPLQSRCAILRYAKLTDAQVVKRLLQIIAAERVEYSDDGLAALVFSAEGDMRQAINNLQSTFAGFGFVSGDNVFKVVDSPHPIKVQAMLKACYEGNVDSALDTLRELWGLGYSSHDIISTMFKVTKTIPTLSEHSKLEFIKEIGLTHMKILEGVQTLLQLSGCVARLCRLNMNPKMFEVSKK</sequence>
<dbReference type="FunFam" id="3.30.2330.10:FF:000001">
    <property type="entry name" value="Arginine biosynthesis bifunctional protein ArgJ, mitochondrial"/>
    <property type="match status" value="1"/>
</dbReference>
<evidence type="ECO:0000256" key="13">
    <source>
        <dbReference type="ARBA" id="ARBA00023242"/>
    </source>
</evidence>
<dbReference type="InterPro" id="IPR003593">
    <property type="entry name" value="AAA+_ATPase"/>
</dbReference>
<comment type="caution">
    <text evidence="16">Lacks conserved residue(s) required for the propagation of feature annotation.</text>
</comment>
<feature type="site" description="Involved in the stabilization of negative charge on the oxyanion by the formation of the oxyanion hole" evidence="16">
    <location>
        <position position="168"/>
    </location>
</feature>
<dbReference type="FunFam" id="3.60.70.12:FF:000001">
    <property type="entry name" value="Arginine biosynthesis bifunctional protein ArgJ, chloroplastic"/>
    <property type="match status" value="1"/>
</dbReference>
<dbReference type="CDD" id="cd00009">
    <property type="entry name" value="AAA"/>
    <property type="match status" value="1"/>
</dbReference>
<keyword evidence="13" id="KW-0539">Nucleus</keyword>
<dbReference type="InterPro" id="IPR047854">
    <property type="entry name" value="RFC_lid"/>
</dbReference>
<keyword evidence="12 16" id="KW-0496">Mitochondrion</keyword>
<dbReference type="PANTHER" id="PTHR23100">
    <property type="entry name" value="ARGININE BIOSYNTHESIS BIFUNCTIONAL PROTEIN ARGJ"/>
    <property type="match status" value="1"/>
</dbReference>
<dbReference type="InterPro" id="IPR042195">
    <property type="entry name" value="ArgJ_beta_C"/>
</dbReference>
<dbReference type="InterPro" id="IPR016117">
    <property type="entry name" value="ArgJ-like_dom_sf"/>
</dbReference>
<dbReference type="GO" id="GO:0006592">
    <property type="term" value="P:ornithine biosynthetic process"/>
    <property type="evidence" value="ECO:0007669"/>
    <property type="project" value="TreeGrafter"/>
</dbReference>
<dbReference type="Gene3D" id="1.20.272.10">
    <property type="match status" value="1"/>
</dbReference>
<dbReference type="GO" id="GO:0005524">
    <property type="term" value="F:ATP binding"/>
    <property type="evidence" value="ECO:0007669"/>
    <property type="project" value="UniProtKB-KW"/>
</dbReference>
<evidence type="ECO:0000256" key="3">
    <source>
        <dbReference type="ARBA" id="ARBA00005378"/>
    </source>
</evidence>
<evidence type="ECO:0000259" key="17">
    <source>
        <dbReference type="SMART" id="SM00382"/>
    </source>
</evidence>
<name>A0AA40CFH7_9PEZI</name>
<evidence type="ECO:0000313" key="18">
    <source>
        <dbReference type="EMBL" id="KAK0635528.1"/>
    </source>
</evidence>
<feature type="site" description="Involved in the stabilization of negative charge on the oxyanion by the formation of the oxyanion hole" evidence="16">
    <location>
        <position position="167"/>
    </location>
</feature>
<dbReference type="EC" id="2.3.1.1" evidence="16"/>
<comment type="caution">
    <text evidence="18">The sequence shown here is derived from an EMBL/GenBank/DDBJ whole genome shotgun (WGS) entry which is preliminary data.</text>
</comment>
<feature type="site" description="Cleavage; by autolysis" evidence="16">
    <location>
        <begin position="245"/>
        <end position="246"/>
    </location>
</feature>
<keyword evidence="7 16" id="KW-0808">Transferase</keyword>
<feature type="chain" id="PRO_5041497956" description="Arginine biosynthesis bifunctional protein ArgJ beta chain" evidence="16">
    <location>
        <begin position="246"/>
        <end position="790"/>
    </location>
</feature>
<dbReference type="SUPFAM" id="SSF48019">
    <property type="entry name" value="post-AAA+ oligomerization domain-like"/>
    <property type="match status" value="1"/>
</dbReference>
<dbReference type="GO" id="GO:0003677">
    <property type="term" value="F:DNA binding"/>
    <property type="evidence" value="ECO:0007669"/>
    <property type="project" value="InterPro"/>
</dbReference>
<dbReference type="InterPro" id="IPR008921">
    <property type="entry name" value="DNA_pol3_clamp-load_cplx_C"/>
</dbReference>
<keyword evidence="10 16" id="KW-0068">Autocatalytic cleavage</keyword>
<evidence type="ECO:0000256" key="2">
    <source>
        <dbReference type="ARBA" id="ARBA00004305"/>
    </source>
</evidence>
<dbReference type="FunFam" id="3.40.50.300:FF:000107">
    <property type="entry name" value="Replication factor C subunit 4"/>
    <property type="match status" value="1"/>
</dbReference>
<reference evidence="18" key="1">
    <citation type="submission" date="2023-06" db="EMBL/GenBank/DDBJ databases">
        <title>Genome-scale phylogeny and comparative genomics of the fungal order Sordariales.</title>
        <authorList>
            <consortium name="Lawrence Berkeley National Laboratory"/>
            <person name="Hensen N."/>
            <person name="Bonometti L."/>
            <person name="Westerberg I."/>
            <person name="Brannstrom I.O."/>
            <person name="Guillou S."/>
            <person name="Cros-Aarteil S."/>
            <person name="Calhoun S."/>
            <person name="Haridas S."/>
            <person name="Kuo A."/>
            <person name="Mondo S."/>
            <person name="Pangilinan J."/>
            <person name="Riley R."/>
            <person name="LaButti K."/>
            <person name="Andreopoulos B."/>
            <person name="Lipzen A."/>
            <person name="Chen C."/>
            <person name="Yanf M."/>
            <person name="Daum C."/>
            <person name="Ng V."/>
            <person name="Clum A."/>
            <person name="Steindorff A."/>
            <person name="Ohm R."/>
            <person name="Martin F."/>
            <person name="Silar P."/>
            <person name="Natvig D."/>
            <person name="Lalanne C."/>
            <person name="Gautier V."/>
            <person name="Ament-velasquez S.L."/>
            <person name="Kruys A."/>
            <person name="Hutchinson M.I."/>
            <person name="Powell A.J."/>
            <person name="Barry K."/>
            <person name="Miller A.N."/>
            <person name="Grigoriev I.V."/>
            <person name="Debuchy R."/>
            <person name="Gladieux P."/>
            <person name="Thoren M.H."/>
            <person name="Johannesson H."/>
        </authorList>
    </citation>
    <scope>NUCLEOTIDE SEQUENCE</scope>
    <source>
        <strain evidence="18">SMH3391-2</strain>
    </source>
</reference>
<keyword evidence="15 16" id="KW-0012">Acyltransferase</keyword>
<dbReference type="GO" id="GO:0006271">
    <property type="term" value="P:DNA strand elongation involved in DNA replication"/>
    <property type="evidence" value="ECO:0007669"/>
    <property type="project" value="UniProtKB-ARBA"/>
</dbReference>
<dbReference type="Gene3D" id="3.30.2330.10">
    <property type="entry name" value="arginine biosynthesis bifunctional protein suprefamily"/>
    <property type="match status" value="1"/>
</dbReference>
<dbReference type="InterPro" id="IPR002813">
    <property type="entry name" value="Arg_biosynth_ArgJ"/>
</dbReference>
<evidence type="ECO:0000256" key="12">
    <source>
        <dbReference type="ARBA" id="ARBA00023128"/>
    </source>
</evidence>
<dbReference type="PANTHER" id="PTHR23100:SF0">
    <property type="entry name" value="ARGININE BIOSYNTHESIS BIFUNCTIONAL PROTEIN ARGJ, MITOCHONDRIAL"/>
    <property type="match status" value="1"/>
</dbReference>
<feature type="binding site" evidence="16">
    <location>
        <position position="206"/>
    </location>
    <ligand>
        <name>substrate</name>
    </ligand>
</feature>
<dbReference type="GO" id="GO:0005634">
    <property type="term" value="C:nucleus"/>
    <property type="evidence" value="ECO:0007669"/>
    <property type="project" value="UniProtKB-SubCell"/>
</dbReference>
<dbReference type="GO" id="GO:0004042">
    <property type="term" value="F:L-glutamate N-acetyltransferase activity"/>
    <property type="evidence" value="ECO:0007669"/>
    <property type="project" value="UniProtKB-UniRule"/>
</dbReference>
<evidence type="ECO:0000256" key="16">
    <source>
        <dbReference type="HAMAP-Rule" id="MF_03124"/>
    </source>
</evidence>
<dbReference type="NCBIfam" id="TIGR00120">
    <property type="entry name" value="ArgJ"/>
    <property type="match status" value="1"/>
</dbReference>
<keyword evidence="19" id="KW-1185">Reference proteome</keyword>
<feature type="binding site" evidence="16">
    <location>
        <position position="332"/>
    </location>
    <ligand>
        <name>substrate</name>
    </ligand>
</feature>
<dbReference type="SUPFAM" id="SSF56266">
    <property type="entry name" value="DmpA/ArgJ-like"/>
    <property type="match status" value="1"/>
</dbReference>
<comment type="catalytic activity">
    <reaction evidence="16">
        <text>N(2)-acetyl-L-ornithine + L-glutamate = N-acetyl-L-glutamate + L-ornithine</text>
        <dbReference type="Rhea" id="RHEA:15349"/>
        <dbReference type="ChEBI" id="CHEBI:29985"/>
        <dbReference type="ChEBI" id="CHEBI:44337"/>
        <dbReference type="ChEBI" id="CHEBI:46911"/>
        <dbReference type="ChEBI" id="CHEBI:57805"/>
        <dbReference type="EC" id="2.3.1.35"/>
    </reaction>
</comment>
<comment type="function">
    <text evidence="16">Catalyzes two activities which are involved in the cyclic version of arginine biosynthesis: the synthesis of acetylglutamate from glutamate and acetyl-CoA, and of ornithine by transacetylation between acetylornithine and glutamate.</text>
</comment>
<dbReference type="Gene3D" id="3.10.20.340">
    <property type="entry name" value="ArgJ beta chain, C-terminal domain"/>
    <property type="match status" value="1"/>
</dbReference>
<dbReference type="FunFam" id="3.10.20.340:FF:000002">
    <property type="entry name" value="Arginine biosynthesis bifunctional protein ArgJ, mitochondrial"/>
    <property type="match status" value="1"/>
</dbReference>
<evidence type="ECO:0000256" key="6">
    <source>
        <dbReference type="ARBA" id="ARBA00022605"/>
    </source>
</evidence>
<dbReference type="GO" id="GO:0005759">
    <property type="term" value="C:mitochondrial matrix"/>
    <property type="evidence" value="ECO:0007669"/>
    <property type="project" value="UniProtKB-SubCell"/>
</dbReference>
<dbReference type="GO" id="GO:0016887">
    <property type="term" value="F:ATP hydrolysis activity"/>
    <property type="evidence" value="ECO:0007669"/>
    <property type="project" value="InterPro"/>
</dbReference>
<dbReference type="NCBIfam" id="NF003802">
    <property type="entry name" value="PRK05388.1"/>
    <property type="match status" value="1"/>
</dbReference>
<dbReference type="InterPro" id="IPR013748">
    <property type="entry name" value="Rep_factorC_C"/>
</dbReference>
<keyword evidence="11" id="KW-0067">ATP-binding</keyword>
<dbReference type="Proteomes" id="UP001174934">
    <property type="component" value="Unassembled WGS sequence"/>
</dbReference>
<dbReference type="GO" id="GO:0004358">
    <property type="term" value="F:L-glutamate N-acetyltransferase activity, acting on acetyl-L-ornithine as donor"/>
    <property type="evidence" value="ECO:0007669"/>
    <property type="project" value="UniProtKB-UniRule"/>
</dbReference>
<dbReference type="GO" id="GO:0006526">
    <property type="term" value="P:L-arginine biosynthetic process"/>
    <property type="evidence" value="ECO:0007669"/>
    <property type="project" value="UniProtKB-UniRule"/>
</dbReference>
<evidence type="ECO:0000256" key="5">
    <source>
        <dbReference type="ARBA" id="ARBA00022571"/>
    </source>
</evidence>
<gene>
    <name evidence="18" type="ORF">B0T17DRAFT_587008</name>
</gene>
<proteinExistence type="inferred from homology"/>
<feature type="active site" description="Nucleophile" evidence="16">
    <location>
        <position position="246"/>
    </location>
</feature>
<feature type="binding site" evidence="16">
    <location>
        <position position="246"/>
    </location>
    <ligand>
        <name>substrate</name>
    </ligand>
</feature>
<comment type="subunit">
    <text evidence="16">Heterodimer of an alpha and a beta chain.</text>
</comment>
<dbReference type="Gene3D" id="3.60.70.12">
    <property type="entry name" value="L-amino peptidase D-ALA esterase/amidase"/>
    <property type="match status" value="1"/>
</dbReference>
<organism evidence="18 19">
    <name type="scientific">Bombardia bombarda</name>
    <dbReference type="NCBI Taxonomy" id="252184"/>
    <lineage>
        <taxon>Eukaryota</taxon>
        <taxon>Fungi</taxon>
        <taxon>Dikarya</taxon>
        <taxon>Ascomycota</taxon>
        <taxon>Pezizomycotina</taxon>
        <taxon>Sordariomycetes</taxon>
        <taxon>Sordariomycetidae</taxon>
        <taxon>Sordariales</taxon>
        <taxon>Lasiosphaeriaceae</taxon>
        <taxon>Bombardia</taxon>
    </lineage>
</organism>
<keyword evidence="14 16" id="KW-0511">Multifunctional enzyme</keyword>
<feature type="binding site" evidence="16">
    <location>
        <position position="235"/>
    </location>
    <ligand>
        <name>substrate</name>
    </ligand>
</feature>
<comment type="PTM">
    <text evidence="16">The alpha and beta chains are autoproteolytically processed from a single precursor protein within the mitochondrion.</text>
</comment>
<dbReference type="SUPFAM" id="SSF52540">
    <property type="entry name" value="P-loop containing nucleoside triphosphate hydrolases"/>
    <property type="match status" value="1"/>
</dbReference>